<dbReference type="Gene3D" id="4.10.240.10">
    <property type="entry name" value="Zn(2)-C6 fungal-type DNA-binding domain"/>
    <property type="match status" value="1"/>
</dbReference>
<reference evidence="3" key="1">
    <citation type="submission" date="2018-03" db="EMBL/GenBank/DDBJ databases">
        <authorList>
            <person name="Guldener U."/>
        </authorList>
    </citation>
    <scope>NUCLEOTIDE SEQUENCE</scope>
</reference>
<dbReference type="InterPro" id="IPR036864">
    <property type="entry name" value="Zn2-C6_fun-type_DNA-bd_sf"/>
</dbReference>
<evidence type="ECO:0000259" key="2">
    <source>
        <dbReference type="PROSITE" id="PS50048"/>
    </source>
</evidence>
<dbReference type="GO" id="GO:0008270">
    <property type="term" value="F:zinc ion binding"/>
    <property type="evidence" value="ECO:0007669"/>
    <property type="project" value="InterPro"/>
</dbReference>
<protein>
    <recommendedName>
        <fullName evidence="2">Zn(2)-C6 fungal-type domain-containing protein</fullName>
    </recommendedName>
</protein>
<dbReference type="AlphaFoldDB" id="A0AAE8SLA6"/>
<dbReference type="Pfam" id="PF00172">
    <property type="entry name" value="Zn_clus"/>
    <property type="match status" value="1"/>
</dbReference>
<dbReference type="SMART" id="SM00066">
    <property type="entry name" value="GAL4"/>
    <property type="match status" value="1"/>
</dbReference>
<comment type="caution">
    <text evidence="3">The sequence shown here is derived from an EMBL/GenBank/DDBJ whole genome shotgun (WGS) entry which is preliminary data.</text>
</comment>
<dbReference type="EMBL" id="ONZP01000332">
    <property type="protein sequence ID" value="SPJ81739.1"/>
    <property type="molecule type" value="Genomic_DNA"/>
</dbReference>
<evidence type="ECO:0000313" key="4">
    <source>
        <dbReference type="Proteomes" id="UP001187734"/>
    </source>
</evidence>
<dbReference type="GO" id="GO:0001228">
    <property type="term" value="F:DNA-binding transcription activator activity, RNA polymerase II-specific"/>
    <property type="evidence" value="ECO:0007669"/>
    <property type="project" value="TreeGrafter"/>
</dbReference>
<organism evidence="3 4">
    <name type="scientific">Fusarium torulosum</name>
    <dbReference type="NCBI Taxonomy" id="33205"/>
    <lineage>
        <taxon>Eukaryota</taxon>
        <taxon>Fungi</taxon>
        <taxon>Dikarya</taxon>
        <taxon>Ascomycota</taxon>
        <taxon>Pezizomycotina</taxon>
        <taxon>Sordariomycetes</taxon>
        <taxon>Hypocreomycetidae</taxon>
        <taxon>Hypocreales</taxon>
        <taxon>Nectriaceae</taxon>
        <taxon>Fusarium</taxon>
    </lineage>
</organism>
<proteinExistence type="predicted"/>
<dbReference type="Proteomes" id="UP001187734">
    <property type="component" value="Unassembled WGS sequence"/>
</dbReference>
<dbReference type="InterPro" id="IPR021858">
    <property type="entry name" value="Fun_TF"/>
</dbReference>
<dbReference type="SUPFAM" id="SSF57701">
    <property type="entry name" value="Zn2/Cys6 DNA-binding domain"/>
    <property type="match status" value="1"/>
</dbReference>
<dbReference type="PANTHER" id="PTHR47784">
    <property type="entry name" value="STEROL UPTAKE CONTROL PROTEIN 2"/>
    <property type="match status" value="1"/>
</dbReference>
<dbReference type="InterPro" id="IPR053157">
    <property type="entry name" value="Sterol_Uptake_Regulator"/>
</dbReference>
<accession>A0AAE8SLA6</accession>
<dbReference type="PROSITE" id="PS50048">
    <property type="entry name" value="ZN2_CY6_FUNGAL_2"/>
    <property type="match status" value="1"/>
</dbReference>
<dbReference type="PROSITE" id="PS00463">
    <property type="entry name" value="ZN2_CY6_FUNGAL_1"/>
    <property type="match status" value="1"/>
</dbReference>
<dbReference type="Pfam" id="PF11951">
    <property type="entry name" value="Fungal_trans_2"/>
    <property type="match status" value="1"/>
</dbReference>
<dbReference type="PANTHER" id="PTHR47784:SF5">
    <property type="entry name" value="STEROL UPTAKE CONTROL PROTEIN 2"/>
    <property type="match status" value="1"/>
</dbReference>
<keyword evidence="1" id="KW-0539">Nucleus</keyword>
<name>A0AAE8SLA6_9HYPO</name>
<evidence type="ECO:0000313" key="3">
    <source>
        <dbReference type="EMBL" id="SPJ81739.1"/>
    </source>
</evidence>
<sequence>MARIGHKKSRNGCARCKERKVKCDERTPCGACIKQRIVCSLTARYACQKDPNPRSNRHAEAAYKISGDIPTILAADSNLPLSANPSPPGWTEDLRLMNHYTALTSATLPGACHQVWQSEVPKEAVAYPFLMHQILAISAFHLGHLQPSKARLYLIRALQHQQNAVGGIKTEVSQVTTNNCHALFIASSLLFIGAFAASTTVMCPDGRRAVDDLLNVFILLRGVGGILGSSKDQFHRGILKGFMQCDSQKMGSELLQSLPSRLDRVRRYVETSEVSPEAKALVEEALITLRERVIGASTTSPELNVAVLWPMHLKDDFLALIRTYSPVALVVIAQYSLVLHAAGQDFWFIKGWGWRLNSHVTGLLSSEWRELVTLPTN</sequence>
<keyword evidence="4" id="KW-1185">Reference proteome</keyword>
<dbReference type="CDD" id="cd00067">
    <property type="entry name" value="GAL4"/>
    <property type="match status" value="1"/>
</dbReference>
<dbReference type="InterPro" id="IPR001138">
    <property type="entry name" value="Zn2Cys6_DnaBD"/>
</dbReference>
<evidence type="ECO:0000256" key="1">
    <source>
        <dbReference type="ARBA" id="ARBA00023242"/>
    </source>
</evidence>
<feature type="domain" description="Zn(2)-C6 fungal-type" evidence="2">
    <location>
        <begin position="12"/>
        <end position="41"/>
    </location>
</feature>
<gene>
    <name evidence="3" type="ORF">FTOL_09144</name>
</gene>